<reference evidence="1 2" key="1">
    <citation type="journal article" date="2014" name="Front. Microbiol.">
        <title>Population and genomic analysis of the genus Halorubrum.</title>
        <authorList>
            <person name="Fullmer M.S."/>
            <person name="Soucy S.M."/>
            <person name="Swithers K.S."/>
            <person name="Makkay A.M."/>
            <person name="Wheeler R."/>
            <person name="Ventosa A."/>
            <person name="Gogarten J.P."/>
            <person name="Papke R.T."/>
        </authorList>
    </citation>
    <scope>NUCLEOTIDE SEQUENCE [LARGE SCALE GENOMIC DNA]</scope>
    <source>
        <strain evidence="1 2">C49</strain>
    </source>
</reference>
<gene>
    <name evidence="1" type="ORF">DJ69_08130</name>
</gene>
<accession>A0A2G1WJC4</accession>
<dbReference type="RefSeq" id="WP_099255172.1">
    <property type="nucleotide sequence ID" value="NZ_NHOA01000053.1"/>
</dbReference>
<evidence type="ECO:0000313" key="1">
    <source>
        <dbReference type="EMBL" id="PHQ39076.1"/>
    </source>
</evidence>
<sequence length="171" mass="19474">MSRSDDTPAADPDLDAFRFECSRRDCSTIFAGDELPSIAKRGARHLNREHGDSFSTYEQFDTIERGGHRIQGNEWTVTRISQYVTAFDVMERIGLVDGLLVPADQDEMCSQCLRVIRDSDARVDLDETERVDPDTPDDWWCEWCVAEREIEAKAAANASLNAFRFTEETDD</sequence>
<keyword evidence="2" id="KW-1185">Reference proteome</keyword>
<name>A0A2G1WJC4_9EURY</name>
<evidence type="ECO:0000313" key="2">
    <source>
        <dbReference type="Proteomes" id="UP000222824"/>
    </source>
</evidence>
<dbReference type="Proteomes" id="UP000222824">
    <property type="component" value="Unassembled WGS sequence"/>
</dbReference>
<dbReference type="OrthoDB" id="322476at2157"/>
<dbReference type="AlphaFoldDB" id="A0A2G1WJC4"/>
<dbReference type="EMBL" id="NHOA01000053">
    <property type="protein sequence ID" value="PHQ39076.1"/>
    <property type="molecule type" value="Genomic_DNA"/>
</dbReference>
<organism evidence="1 2">
    <name type="scientific">Halorubrum persicum</name>
    <dbReference type="NCBI Taxonomy" id="1383844"/>
    <lineage>
        <taxon>Archaea</taxon>
        <taxon>Methanobacteriati</taxon>
        <taxon>Methanobacteriota</taxon>
        <taxon>Stenosarchaea group</taxon>
        <taxon>Halobacteria</taxon>
        <taxon>Halobacteriales</taxon>
        <taxon>Haloferacaceae</taxon>
        <taxon>Halorubrum</taxon>
    </lineage>
</organism>
<proteinExistence type="predicted"/>
<protein>
    <submittedName>
        <fullName evidence="1">Uncharacterized protein</fullName>
    </submittedName>
</protein>
<comment type="caution">
    <text evidence="1">The sequence shown here is derived from an EMBL/GenBank/DDBJ whole genome shotgun (WGS) entry which is preliminary data.</text>
</comment>